<dbReference type="InParanoid" id="A0A1Z5JAM9"/>
<gene>
    <name evidence="1" type="ORF">FisN_1Hu352</name>
</gene>
<protein>
    <recommendedName>
        <fullName evidence="3">Methyltransferase domain-containing protein</fullName>
    </recommendedName>
</protein>
<name>A0A1Z5JAM9_FISSO</name>
<keyword evidence="2" id="KW-1185">Reference proteome</keyword>
<dbReference type="PANTHER" id="PTHR36971:SF1">
    <property type="entry name" value="METHYLTRANSFERASE DOMAIN-CONTAINING PROTEIN"/>
    <property type="match status" value="1"/>
</dbReference>
<dbReference type="Proteomes" id="UP000198406">
    <property type="component" value="Unassembled WGS sequence"/>
</dbReference>
<dbReference type="PANTHER" id="PTHR36971">
    <property type="entry name" value="UNNAMED PRODUCT"/>
    <property type="match status" value="1"/>
</dbReference>
<dbReference type="SUPFAM" id="SSF53335">
    <property type="entry name" value="S-adenosyl-L-methionine-dependent methyltransferases"/>
    <property type="match status" value="1"/>
</dbReference>
<evidence type="ECO:0000313" key="2">
    <source>
        <dbReference type="Proteomes" id="UP000198406"/>
    </source>
</evidence>
<dbReference type="EMBL" id="BDSP01000025">
    <property type="protein sequence ID" value="GAX10811.1"/>
    <property type="molecule type" value="Genomic_DNA"/>
</dbReference>
<comment type="caution">
    <text evidence="1">The sequence shown here is derived from an EMBL/GenBank/DDBJ whole genome shotgun (WGS) entry which is preliminary data.</text>
</comment>
<sequence length="311" mass="35267">MTTTTLPSIRACSRKNRVYVFREFLLETYGSDYLSQGDVVLDIAGGKGDLSWLLSNADGYRSIVVDPRPTQHQHVLRSIDYLRKHPDEAALRAIRNQPTHQPLATLLPELPTDEFQTPRHFPIWVDENLVQAVQAAQKGNQVEWELYWARAMAAFIDNNTDLSPAPPQNSSVTDPKEAWDLIQKCKLIAAFHPDQATDFCFELAELLNIPFCVVPCCVFPAQFPHRKLIDGTRVRDYSGLLSYLTQKYPNAQKAQLAFHETAKARNLVLFSVLPLQQERQNPKRNYAEHEDSPASLLTLSHCVPTSDTTNR</sequence>
<dbReference type="OrthoDB" id="7459479at2759"/>
<dbReference type="AlphaFoldDB" id="A0A1Z5JAM9"/>
<evidence type="ECO:0008006" key="3">
    <source>
        <dbReference type="Google" id="ProtNLM"/>
    </source>
</evidence>
<proteinExistence type="predicted"/>
<accession>A0A1Z5JAM9</accession>
<organism evidence="1 2">
    <name type="scientific">Fistulifera solaris</name>
    <name type="common">Oleaginous diatom</name>
    <dbReference type="NCBI Taxonomy" id="1519565"/>
    <lineage>
        <taxon>Eukaryota</taxon>
        <taxon>Sar</taxon>
        <taxon>Stramenopiles</taxon>
        <taxon>Ochrophyta</taxon>
        <taxon>Bacillariophyta</taxon>
        <taxon>Bacillariophyceae</taxon>
        <taxon>Bacillariophycidae</taxon>
        <taxon>Naviculales</taxon>
        <taxon>Naviculaceae</taxon>
        <taxon>Fistulifera</taxon>
    </lineage>
</organism>
<dbReference type="InterPro" id="IPR029063">
    <property type="entry name" value="SAM-dependent_MTases_sf"/>
</dbReference>
<evidence type="ECO:0000313" key="1">
    <source>
        <dbReference type="EMBL" id="GAX10811.1"/>
    </source>
</evidence>
<reference evidence="1 2" key="1">
    <citation type="journal article" date="2015" name="Plant Cell">
        <title>Oil accumulation by the oleaginous diatom Fistulifera solaris as revealed by the genome and transcriptome.</title>
        <authorList>
            <person name="Tanaka T."/>
            <person name="Maeda Y."/>
            <person name="Veluchamy A."/>
            <person name="Tanaka M."/>
            <person name="Abida H."/>
            <person name="Marechal E."/>
            <person name="Bowler C."/>
            <person name="Muto M."/>
            <person name="Sunaga Y."/>
            <person name="Tanaka M."/>
            <person name="Yoshino T."/>
            <person name="Taniguchi T."/>
            <person name="Fukuda Y."/>
            <person name="Nemoto M."/>
            <person name="Matsumoto M."/>
            <person name="Wong P.S."/>
            <person name="Aburatani S."/>
            <person name="Fujibuchi W."/>
        </authorList>
    </citation>
    <scope>NUCLEOTIDE SEQUENCE [LARGE SCALE GENOMIC DNA]</scope>
    <source>
        <strain evidence="1 2">JPCC DA0580</strain>
    </source>
</reference>